<sequence>MGCGPSRRASSVDNLKDSRHVMRRASSLDNLNDSRHVMQIRDMKLLQKQGHFDSETIAPPVFKPRAENIMLKPKAISTNTHKDIDTNPAVAAPSDSVAFFLNIKDENNKGI</sequence>
<dbReference type="AlphaFoldDB" id="A0A1E7EZM7"/>
<gene>
    <name evidence="1" type="ORF">FRACYDRAFT_246420</name>
</gene>
<organism evidence="1 2">
    <name type="scientific">Fragilariopsis cylindrus CCMP1102</name>
    <dbReference type="NCBI Taxonomy" id="635003"/>
    <lineage>
        <taxon>Eukaryota</taxon>
        <taxon>Sar</taxon>
        <taxon>Stramenopiles</taxon>
        <taxon>Ochrophyta</taxon>
        <taxon>Bacillariophyta</taxon>
        <taxon>Bacillariophyceae</taxon>
        <taxon>Bacillariophycidae</taxon>
        <taxon>Bacillariales</taxon>
        <taxon>Bacillariaceae</taxon>
        <taxon>Fragilariopsis</taxon>
    </lineage>
</organism>
<evidence type="ECO:0000313" key="1">
    <source>
        <dbReference type="EMBL" id="OEU11306.1"/>
    </source>
</evidence>
<reference evidence="1 2" key="1">
    <citation type="submission" date="2016-09" db="EMBL/GenBank/DDBJ databases">
        <title>Extensive genetic diversity and differential bi-allelic expression allows diatom success in the polar Southern Ocean.</title>
        <authorList>
            <consortium name="DOE Joint Genome Institute"/>
            <person name="Mock T."/>
            <person name="Otillar R.P."/>
            <person name="Strauss J."/>
            <person name="Dupont C."/>
            <person name="Frickenhaus S."/>
            <person name="Maumus F."/>
            <person name="Mcmullan M."/>
            <person name="Sanges R."/>
            <person name="Schmutz J."/>
            <person name="Toseland A."/>
            <person name="Valas R."/>
            <person name="Veluchamy A."/>
            <person name="Ward B.J."/>
            <person name="Allen A."/>
            <person name="Barry K."/>
            <person name="Falciatore A."/>
            <person name="Ferrante M."/>
            <person name="Fortunato A.E."/>
            <person name="Gloeckner G."/>
            <person name="Gruber A."/>
            <person name="Hipkin R."/>
            <person name="Janech M."/>
            <person name="Kroth P."/>
            <person name="Leese F."/>
            <person name="Lindquist E."/>
            <person name="Lyon B.R."/>
            <person name="Martin J."/>
            <person name="Mayer C."/>
            <person name="Parker M."/>
            <person name="Quesneville H."/>
            <person name="Raymond J."/>
            <person name="Uhlig C."/>
            <person name="Valentin K.U."/>
            <person name="Worden A.Z."/>
            <person name="Armbrust E.V."/>
            <person name="Bowler C."/>
            <person name="Green B."/>
            <person name="Moulton V."/>
            <person name="Van Oosterhout C."/>
            <person name="Grigoriev I."/>
        </authorList>
    </citation>
    <scope>NUCLEOTIDE SEQUENCE [LARGE SCALE GENOMIC DNA]</scope>
    <source>
        <strain evidence="1 2">CCMP1102</strain>
    </source>
</reference>
<protein>
    <submittedName>
        <fullName evidence="1">Uncharacterized protein</fullName>
    </submittedName>
</protein>
<dbReference type="Proteomes" id="UP000095751">
    <property type="component" value="Unassembled WGS sequence"/>
</dbReference>
<keyword evidence="2" id="KW-1185">Reference proteome</keyword>
<accession>A0A1E7EZM7</accession>
<dbReference type="KEGG" id="fcy:FRACYDRAFT_246420"/>
<name>A0A1E7EZM7_9STRA</name>
<dbReference type="InParanoid" id="A0A1E7EZM7"/>
<evidence type="ECO:0000313" key="2">
    <source>
        <dbReference type="Proteomes" id="UP000095751"/>
    </source>
</evidence>
<dbReference type="EMBL" id="KV784369">
    <property type="protein sequence ID" value="OEU11306.1"/>
    <property type="molecule type" value="Genomic_DNA"/>
</dbReference>
<proteinExistence type="predicted"/>